<keyword evidence="3" id="KW-1185">Reference proteome</keyword>
<dbReference type="PANTHER" id="PTHR21310:SF54">
    <property type="entry name" value="AMINOGLYCOSIDE PHOSPHOTRANSFERASE DOMAIN-CONTAINING PROTEIN"/>
    <property type="match status" value="1"/>
</dbReference>
<reference evidence="2 3" key="1">
    <citation type="submission" date="2015-07" db="EMBL/GenBank/DDBJ databases">
        <title>Emmonsia species relationships and genome sequence.</title>
        <authorList>
            <person name="Cuomo C.A."/>
            <person name="Schwartz I.S."/>
            <person name="Kenyon C."/>
            <person name="de Hoog G.S."/>
            <person name="Govender N.P."/>
            <person name="Botha A."/>
            <person name="Moreno L."/>
            <person name="de Vries M."/>
            <person name="Munoz J.F."/>
            <person name="Stielow J.B."/>
        </authorList>
    </citation>
    <scope>NUCLEOTIDE SEQUENCE [LARGE SCALE GENOMIC DNA]</scope>
    <source>
        <strain evidence="2 3">CBS 136260</strain>
    </source>
</reference>
<dbReference type="OrthoDB" id="8300194at2759"/>
<evidence type="ECO:0000259" key="1">
    <source>
        <dbReference type="Pfam" id="PF01636"/>
    </source>
</evidence>
<feature type="domain" description="Aminoglycoside phosphotransferase" evidence="1">
    <location>
        <begin position="88"/>
        <end position="153"/>
    </location>
</feature>
<dbReference type="SUPFAM" id="SSF56112">
    <property type="entry name" value="Protein kinase-like (PK-like)"/>
    <property type="match status" value="1"/>
</dbReference>
<dbReference type="AlphaFoldDB" id="A0A1B7P812"/>
<dbReference type="EMBL" id="LGUA01000026">
    <property type="protein sequence ID" value="OAX85119.1"/>
    <property type="molecule type" value="Genomic_DNA"/>
</dbReference>
<dbReference type="PANTHER" id="PTHR21310">
    <property type="entry name" value="AMINOGLYCOSIDE PHOSPHOTRANSFERASE-RELATED-RELATED"/>
    <property type="match status" value="1"/>
</dbReference>
<dbReference type="Gene3D" id="3.90.1200.10">
    <property type="match status" value="1"/>
</dbReference>
<gene>
    <name evidence="2" type="ORF">ACJ72_00491</name>
</gene>
<dbReference type="InterPro" id="IPR011009">
    <property type="entry name" value="Kinase-like_dom_sf"/>
</dbReference>
<dbReference type="InterPro" id="IPR051678">
    <property type="entry name" value="AGP_Transferase"/>
</dbReference>
<evidence type="ECO:0000313" key="3">
    <source>
        <dbReference type="Proteomes" id="UP000091918"/>
    </source>
</evidence>
<dbReference type="Proteomes" id="UP000091918">
    <property type="component" value="Unassembled WGS sequence"/>
</dbReference>
<accession>A0A1B7P812</accession>
<name>A0A1B7P812_9EURO</name>
<evidence type="ECO:0000313" key="2">
    <source>
        <dbReference type="EMBL" id="OAX85119.1"/>
    </source>
</evidence>
<comment type="caution">
    <text evidence="2">The sequence shown here is derived from an EMBL/GenBank/DDBJ whole genome shotgun (WGS) entry which is preliminary data.</text>
</comment>
<protein>
    <recommendedName>
        <fullName evidence="1">Aminoglycoside phosphotransferase domain-containing protein</fullName>
    </recommendedName>
</protein>
<sequence>MTRLNGHTLGSVFHRISYQEQCVRQLRCIPNWTPYRLASTIGGPIIDHRIPDGTGGPFATESEFNKHLVHQYVGEETKNFIAATHSRDHRSFFAHADLHPSNILIDRGRLSGIVDWECAGYYPEYWKFTKAMFGVWNITDKEKIWRNTFGDDYDEELKAEQRRMVSDFYAEGVETFIAFRTNEVKVKRPGTEGSGGISPHSTSHQPYEPSFDILTSIGCHFQQ</sequence>
<dbReference type="InterPro" id="IPR002575">
    <property type="entry name" value="Aminoglycoside_PTrfase"/>
</dbReference>
<dbReference type="STRING" id="1658172.A0A1B7P812"/>
<dbReference type="Pfam" id="PF01636">
    <property type="entry name" value="APH"/>
    <property type="match status" value="1"/>
</dbReference>
<organism evidence="2 3">
    <name type="scientific">Emergomyces africanus</name>
    <dbReference type="NCBI Taxonomy" id="1955775"/>
    <lineage>
        <taxon>Eukaryota</taxon>
        <taxon>Fungi</taxon>
        <taxon>Dikarya</taxon>
        <taxon>Ascomycota</taxon>
        <taxon>Pezizomycotina</taxon>
        <taxon>Eurotiomycetes</taxon>
        <taxon>Eurotiomycetidae</taxon>
        <taxon>Onygenales</taxon>
        <taxon>Ajellomycetaceae</taxon>
        <taxon>Emergomyces</taxon>
    </lineage>
</organism>
<proteinExistence type="predicted"/>